<dbReference type="InterPro" id="IPR009279">
    <property type="entry name" value="Portal_Mu"/>
</dbReference>
<evidence type="ECO:0000313" key="1">
    <source>
        <dbReference type="EMBL" id="CUV65223.1"/>
    </source>
</evidence>
<gene>
    <name evidence="1" type="ORF">BN3087_220040</name>
</gene>
<dbReference type="Pfam" id="PF06074">
    <property type="entry name" value="Portal_Mu"/>
    <property type="match status" value="1"/>
</dbReference>
<proteinExistence type="predicted"/>
<reference evidence="1" key="1">
    <citation type="submission" date="2015-11" db="EMBL/GenBank/DDBJ databases">
        <authorList>
            <person name="Zhang Y."/>
            <person name="Guo Z."/>
        </authorList>
    </citation>
    <scope>NUCLEOTIDE SEQUENCE</scope>
    <source>
        <strain evidence="1">BN30871</strain>
    </source>
</reference>
<protein>
    <recommendedName>
        <fullName evidence="2">DUF935 family protein</fullName>
    </recommendedName>
</protein>
<accession>A0A0S4XLP5</accession>
<name>A0A0S4XLP5_9BACT</name>
<dbReference type="EMBL" id="FAXN01000021">
    <property type="protein sequence ID" value="CUV65223.1"/>
    <property type="molecule type" value="Genomic_DNA"/>
</dbReference>
<sequence>MNKKEFLSTLRPKGTYTQTDLSLYSSLSAGVIKTILIYKKLSDSLPIFALIEDKDTSVGSEVETRVSGIENKYYTHKVDETYNTSIDEIISAAMEAVIYGIGIIELSVDDQNNIIFTKIDKEKLFFEDNVPYLKSGKTKINIIEPRFLLFERKKPILRKVLWIVYAKHFVLSHYMKFAEFLGVPPIVANVEDSSDETLTAVGDSIRGLKSGGYTVLGKQDLLKVLEGRGSQADFLKFVQYADSEIAKSINGSTLTSNTGTTGSYAQANIHAETKREITARDAKYVTGCVKRAFKLIDIDIDFALLIEKDKDLLQRANIIKIASEIGFEMTDTDISKELDLPLKTKTTKISQNFKKIINKRLAINAKKTPMDNIDKALESEDFLTVLEKNEIKIKKELEKILLKAESFEEAFSALIEAYPDVDMNELEDTFTSVMISSELLGAENEF</sequence>
<organism evidence="1">
    <name type="scientific">Sulfurovum sp. enrichment culture clone C5</name>
    <dbReference type="NCBI Taxonomy" id="497650"/>
    <lineage>
        <taxon>Bacteria</taxon>
        <taxon>Pseudomonadati</taxon>
        <taxon>Campylobacterota</taxon>
        <taxon>Epsilonproteobacteria</taxon>
        <taxon>Campylobacterales</taxon>
        <taxon>Sulfurovaceae</taxon>
        <taxon>Sulfurovum</taxon>
        <taxon>environmental samples</taxon>
    </lineage>
</organism>
<dbReference type="AlphaFoldDB" id="A0A0S4XLP5"/>
<evidence type="ECO:0008006" key="2">
    <source>
        <dbReference type="Google" id="ProtNLM"/>
    </source>
</evidence>